<evidence type="ECO:0000313" key="3">
    <source>
        <dbReference type="Proteomes" id="UP000053240"/>
    </source>
</evidence>
<reference evidence="2 3" key="1">
    <citation type="journal article" date="2015" name="Nat. Commun.">
        <title>Outbred genome sequencing and CRISPR/Cas9 gene editing in butterflies.</title>
        <authorList>
            <person name="Li X."/>
            <person name="Fan D."/>
            <person name="Zhang W."/>
            <person name="Liu G."/>
            <person name="Zhang L."/>
            <person name="Zhao L."/>
            <person name="Fang X."/>
            <person name="Chen L."/>
            <person name="Dong Y."/>
            <person name="Chen Y."/>
            <person name="Ding Y."/>
            <person name="Zhao R."/>
            <person name="Feng M."/>
            <person name="Zhu Y."/>
            <person name="Feng Y."/>
            <person name="Jiang X."/>
            <person name="Zhu D."/>
            <person name="Xiang H."/>
            <person name="Feng X."/>
            <person name="Li S."/>
            <person name="Wang J."/>
            <person name="Zhang G."/>
            <person name="Kronforst M.R."/>
            <person name="Wang W."/>
        </authorList>
    </citation>
    <scope>NUCLEOTIDE SEQUENCE [LARGE SCALE GENOMIC DNA]</scope>
    <source>
        <strain evidence="2">Ya'a_city_454_Pm</strain>
        <tissue evidence="2">Whole body</tissue>
    </source>
</reference>
<dbReference type="Pfam" id="PF12937">
    <property type="entry name" value="F-box-like"/>
    <property type="match status" value="1"/>
</dbReference>
<feature type="domain" description="F-box" evidence="1">
    <location>
        <begin position="4"/>
        <end position="54"/>
    </location>
</feature>
<dbReference type="SUPFAM" id="SSF81383">
    <property type="entry name" value="F-box domain"/>
    <property type="match status" value="1"/>
</dbReference>
<dbReference type="InParanoid" id="A0A0N1INY0"/>
<evidence type="ECO:0000313" key="2">
    <source>
        <dbReference type="EMBL" id="KPJ12612.1"/>
    </source>
</evidence>
<protein>
    <recommendedName>
        <fullName evidence="1">F-box domain-containing protein</fullName>
    </recommendedName>
</protein>
<dbReference type="Gene3D" id="1.20.1280.50">
    <property type="match status" value="1"/>
</dbReference>
<keyword evidence="3" id="KW-1185">Reference proteome</keyword>
<dbReference type="SMART" id="SM00256">
    <property type="entry name" value="FBOX"/>
    <property type="match status" value="1"/>
</dbReference>
<dbReference type="InterPro" id="IPR001810">
    <property type="entry name" value="F-box_dom"/>
</dbReference>
<gene>
    <name evidence="2" type="ORF">RR48_02245</name>
</gene>
<dbReference type="PROSITE" id="PS50181">
    <property type="entry name" value="FBOX"/>
    <property type="match status" value="1"/>
</dbReference>
<sequence>MSNENYLCVLPTEIVLYILTYLPVKDLIKCRRVSIRLKQIADSLIRSEGLWREHCRKDFSNVYKIARYKSKPGLLWYNIYRSLSLWSKLAFAREEYDEFASASDLNNEISNVIILKDGILGVHTQSAIVYYDLESLEKAKRGAITGTYLRYMENDDTIVILNYNLQLFIIRKIIQNPRYETNITFDNVKSFLLVDDVIYFVTLTDDIYVCQLENMSNERLGHSDDGIMSLSFCRNKLHILTFQRSILSYNDGNITHECTITSETHLLNQLAEYNFLETLDWRIYNHWMYVLNLKLPNGPLRDIIKVHVYGDVVFVGSNWGVLRIYYAPYTDGLFDIYDAEPLRQFNFMDRSDCPVLTYCPIIQIDVCECEDGHTVIVAMPKKIAVLNFTHSFKRTASVAMLPYNDIPKTKTLKIQELNCN</sequence>
<accession>A0A0N1INY0</accession>
<dbReference type="InterPro" id="IPR036047">
    <property type="entry name" value="F-box-like_dom_sf"/>
</dbReference>
<dbReference type="EMBL" id="KQ460736">
    <property type="protein sequence ID" value="KPJ12612.1"/>
    <property type="molecule type" value="Genomic_DNA"/>
</dbReference>
<dbReference type="AlphaFoldDB" id="A0A0N1INY0"/>
<dbReference type="Proteomes" id="UP000053240">
    <property type="component" value="Unassembled WGS sequence"/>
</dbReference>
<organism evidence="2 3">
    <name type="scientific">Papilio machaon</name>
    <name type="common">Old World swallowtail butterfly</name>
    <dbReference type="NCBI Taxonomy" id="76193"/>
    <lineage>
        <taxon>Eukaryota</taxon>
        <taxon>Metazoa</taxon>
        <taxon>Ecdysozoa</taxon>
        <taxon>Arthropoda</taxon>
        <taxon>Hexapoda</taxon>
        <taxon>Insecta</taxon>
        <taxon>Pterygota</taxon>
        <taxon>Neoptera</taxon>
        <taxon>Endopterygota</taxon>
        <taxon>Lepidoptera</taxon>
        <taxon>Glossata</taxon>
        <taxon>Ditrysia</taxon>
        <taxon>Papilionoidea</taxon>
        <taxon>Papilionidae</taxon>
        <taxon>Papilioninae</taxon>
        <taxon>Papilio</taxon>
    </lineage>
</organism>
<evidence type="ECO:0000259" key="1">
    <source>
        <dbReference type="PROSITE" id="PS50181"/>
    </source>
</evidence>
<name>A0A0N1INY0_PAPMA</name>
<proteinExistence type="predicted"/>